<protein>
    <recommendedName>
        <fullName evidence="5">Secreted protein</fullName>
    </recommendedName>
</protein>
<feature type="compositionally biased region" description="Polar residues" evidence="1">
    <location>
        <begin position="81"/>
        <end position="102"/>
    </location>
</feature>
<comment type="caution">
    <text evidence="3">The sequence shown here is derived from an EMBL/GenBank/DDBJ whole genome shotgun (WGS) entry which is preliminary data.</text>
</comment>
<name>A0A921Q4K2_SORBI</name>
<dbReference type="Proteomes" id="UP000807115">
    <property type="component" value="Chromosome 10"/>
</dbReference>
<reference evidence="3" key="2">
    <citation type="submission" date="2020-10" db="EMBL/GenBank/DDBJ databases">
        <authorList>
            <person name="Cooper E.A."/>
            <person name="Brenton Z.W."/>
            <person name="Flinn B.S."/>
            <person name="Jenkins J."/>
            <person name="Shu S."/>
            <person name="Flowers D."/>
            <person name="Luo F."/>
            <person name="Wang Y."/>
            <person name="Xia P."/>
            <person name="Barry K."/>
            <person name="Daum C."/>
            <person name="Lipzen A."/>
            <person name="Yoshinaga Y."/>
            <person name="Schmutz J."/>
            <person name="Saski C."/>
            <person name="Vermerris W."/>
            <person name="Kresovich S."/>
        </authorList>
    </citation>
    <scope>NUCLEOTIDE SEQUENCE</scope>
</reference>
<feature type="region of interest" description="Disordered" evidence="1">
    <location>
        <begin position="34"/>
        <end position="102"/>
    </location>
</feature>
<accession>A0A921Q4K2</accession>
<dbReference type="AlphaFoldDB" id="A0A921Q4K2"/>
<evidence type="ECO:0000256" key="2">
    <source>
        <dbReference type="SAM" id="SignalP"/>
    </source>
</evidence>
<keyword evidence="2" id="KW-0732">Signal</keyword>
<organism evidence="3 4">
    <name type="scientific">Sorghum bicolor</name>
    <name type="common">Sorghum</name>
    <name type="synonym">Sorghum vulgare</name>
    <dbReference type="NCBI Taxonomy" id="4558"/>
    <lineage>
        <taxon>Eukaryota</taxon>
        <taxon>Viridiplantae</taxon>
        <taxon>Streptophyta</taxon>
        <taxon>Embryophyta</taxon>
        <taxon>Tracheophyta</taxon>
        <taxon>Spermatophyta</taxon>
        <taxon>Magnoliopsida</taxon>
        <taxon>Liliopsida</taxon>
        <taxon>Poales</taxon>
        <taxon>Poaceae</taxon>
        <taxon>PACMAD clade</taxon>
        <taxon>Panicoideae</taxon>
        <taxon>Andropogonodae</taxon>
        <taxon>Andropogoneae</taxon>
        <taxon>Sorghinae</taxon>
        <taxon>Sorghum</taxon>
    </lineage>
</organism>
<evidence type="ECO:0000313" key="4">
    <source>
        <dbReference type="Proteomes" id="UP000807115"/>
    </source>
</evidence>
<feature type="signal peptide" evidence="2">
    <location>
        <begin position="1"/>
        <end position="22"/>
    </location>
</feature>
<evidence type="ECO:0000256" key="1">
    <source>
        <dbReference type="SAM" id="MobiDB-lite"/>
    </source>
</evidence>
<sequence>MHAWALIGRILGRVLIRQPVLAYAVWRPMRPTWIPSSGHDSTHSRNRAARPVAGRHPRRLTGSQSVDRAVPRSVAPRGTCSPHSSSCTAPNQVSRSRCASEP</sequence>
<dbReference type="EMBL" id="CM027689">
    <property type="protein sequence ID" value="KAG0515429.1"/>
    <property type="molecule type" value="Genomic_DNA"/>
</dbReference>
<gene>
    <name evidence="3" type="ORF">BDA96_10G278000</name>
</gene>
<feature type="chain" id="PRO_5037893381" description="Secreted protein" evidence="2">
    <location>
        <begin position="23"/>
        <end position="102"/>
    </location>
</feature>
<feature type="non-terminal residue" evidence="3">
    <location>
        <position position="102"/>
    </location>
</feature>
<feature type="compositionally biased region" description="Basic residues" evidence="1">
    <location>
        <begin position="44"/>
        <end position="59"/>
    </location>
</feature>
<evidence type="ECO:0000313" key="3">
    <source>
        <dbReference type="EMBL" id="KAG0515429.1"/>
    </source>
</evidence>
<reference evidence="3" key="1">
    <citation type="journal article" date="2019" name="BMC Genomics">
        <title>A new reference genome for Sorghum bicolor reveals high levels of sequence similarity between sweet and grain genotypes: implications for the genetics of sugar metabolism.</title>
        <authorList>
            <person name="Cooper E.A."/>
            <person name="Brenton Z.W."/>
            <person name="Flinn B.S."/>
            <person name="Jenkins J."/>
            <person name="Shu S."/>
            <person name="Flowers D."/>
            <person name="Luo F."/>
            <person name="Wang Y."/>
            <person name="Xia P."/>
            <person name="Barry K."/>
            <person name="Daum C."/>
            <person name="Lipzen A."/>
            <person name="Yoshinaga Y."/>
            <person name="Schmutz J."/>
            <person name="Saski C."/>
            <person name="Vermerris W."/>
            <person name="Kresovich S."/>
        </authorList>
    </citation>
    <scope>NUCLEOTIDE SEQUENCE</scope>
</reference>
<evidence type="ECO:0008006" key="5">
    <source>
        <dbReference type="Google" id="ProtNLM"/>
    </source>
</evidence>
<proteinExistence type="predicted"/>